<feature type="compositionally biased region" description="Acidic residues" evidence="1">
    <location>
        <begin position="177"/>
        <end position="187"/>
    </location>
</feature>
<dbReference type="PROSITE" id="PS51263">
    <property type="entry name" value="ADF_H"/>
    <property type="match status" value="1"/>
</dbReference>
<reference evidence="3 4" key="1">
    <citation type="submission" date="2024-04" db="EMBL/GenBank/DDBJ databases">
        <title>Symmetric and asymmetric DNA N6-adenine methylation regulates different biological responses in Mucorales.</title>
        <authorList>
            <consortium name="Lawrence Berkeley National Laboratory"/>
            <person name="Lax C."/>
            <person name="Mondo S.J."/>
            <person name="Osorio-Concepcion M."/>
            <person name="Muszewska A."/>
            <person name="Corrochano-Luque M."/>
            <person name="Gutierrez G."/>
            <person name="Riley R."/>
            <person name="Lipzen A."/>
            <person name="Guo J."/>
            <person name="Hundley H."/>
            <person name="Amirebrahimi M."/>
            <person name="Ng V."/>
            <person name="Lorenzo-Gutierrez D."/>
            <person name="Binder U."/>
            <person name="Yang J."/>
            <person name="Song Y."/>
            <person name="Canovas D."/>
            <person name="Navarro E."/>
            <person name="Freitag M."/>
            <person name="Gabaldon T."/>
            <person name="Grigoriev I.V."/>
            <person name="Corrochano L.M."/>
            <person name="Nicolas F.E."/>
            <person name="Garre V."/>
        </authorList>
    </citation>
    <scope>NUCLEOTIDE SEQUENCE [LARGE SCALE GENOMIC DNA]</scope>
    <source>
        <strain evidence="3 4">L51</strain>
    </source>
</reference>
<evidence type="ECO:0000313" key="3">
    <source>
        <dbReference type="EMBL" id="KAL0078445.1"/>
    </source>
</evidence>
<keyword evidence="4" id="KW-1185">Reference proteome</keyword>
<dbReference type="Proteomes" id="UP001448207">
    <property type="component" value="Unassembled WGS sequence"/>
</dbReference>
<proteinExistence type="predicted"/>
<dbReference type="Pfam" id="PF00241">
    <property type="entry name" value="Cofilin_ADF"/>
    <property type="match status" value="1"/>
</dbReference>
<dbReference type="SMART" id="SM00102">
    <property type="entry name" value="ADF"/>
    <property type="match status" value="1"/>
</dbReference>
<protein>
    <recommendedName>
        <fullName evidence="2">ADF-H domain-containing protein</fullName>
    </recommendedName>
</protein>
<evidence type="ECO:0000313" key="4">
    <source>
        <dbReference type="Proteomes" id="UP001448207"/>
    </source>
</evidence>
<dbReference type="InterPro" id="IPR029006">
    <property type="entry name" value="ADF-H/Gelsolin-like_dom_sf"/>
</dbReference>
<feature type="region of interest" description="Disordered" evidence="1">
    <location>
        <begin position="120"/>
        <end position="300"/>
    </location>
</feature>
<feature type="compositionally biased region" description="Low complexity" evidence="1">
    <location>
        <begin position="217"/>
        <end position="288"/>
    </location>
</feature>
<comment type="caution">
    <text evidence="3">The sequence shown here is derived from an EMBL/GenBank/DDBJ whole genome shotgun (WGS) entry which is preliminary data.</text>
</comment>
<name>A0ABR3AN20_PHYBL</name>
<feature type="domain" description="ADF-H" evidence="2">
    <location>
        <begin position="1"/>
        <end position="122"/>
    </location>
</feature>
<sequence length="300" mass="33553">MCDLSDPRITEAYNDIIEDEPTNWLILGYHDTRDVISLYSKGTDGTSEFRNHLVNEIQYGFVRVDDRFILITYVPDQVSGVRRARALVHSRSVAALFKMHHAQITASSLNDLSDSSIRTRLKLGENHVPNRTRPTSMSERKRASGSTRRRSTQLPSPSPSTPVPADGYSHDLNVTTEEPETFVEASEELPVTPSESVASNSSPQPGSSSLDTRDRPQTPSQIPQRPQTPSSQRPQTPSSQRPQTPSSQQSQTPQPSQIPQRPQTPQGNLDIQQQQRLAEQQQLQQQQRLAEHSSNNSSRD</sequence>
<feature type="compositionally biased region" description="Low complexity" evidence="1">
    <location>
        <begin position="196"/>
        <end position="209"/>
    </location>
</feature>
<dbReference type="InterPro" id="IPR002108">
    <property type="entry name" value="ADF-H"/>
</dbReference>
<dbReference type="PANTHER" id="PTHR10829">
    <property type="entry name" value="CORTACTIN AND DREBRIN"/>
    <property type="match status" value="1"/>
</dbReference>
<accession>A0ABR3AN20</accession>
<gene>
    <name evidence="3" type="ORF">J3Q64DRAFT_1283671</name>
</gene>
<dbReference type="PANTHER" id="PTHR10829:SF56">
    <property type="entry name" value="ADF-H DOMAIN-CONTAINING PROTEIN"/>
    <property type="match status" value="1"/>
</dbReference>
<evidence type="ECO:0000256" key="1">
    <source>
        <dbReference type="SAM" id="MobiDB-lite"/>
    </source>
</evidence>
<organism evidence="3 4">
    <name type="scientific">Phycomyces blakesleeanus</name>
    <dbReference type="NCBI Taxonomy" id="4837"/>
    <lineage>
        <taxon>Eukaryota</taxon>
        <taxon>Fungi</taxon>
        <taxon>Fungi incertae sedis</taxon>
        <taxon>Mucoromycota</taxon>
        <taxon>Mucoromycotina</taxon>
        <taxon>Mucoromycetes</taxon>
        <taxon>Mucorales</taxon>
        <taxon>Phycomycetaceae</taxon>
        <taxon>Phycomyces</taxon>
    </lineage>
</organism>
<evidence type="ECO:0000259" key="2">
    <source>
        <dbReference type="PROSITE" id="PS51263"/>
    </source>
</evidence>
<dbReference type="EMBL" id="JBCLYO010000025">
    <property type="protein sequence ID" value="KAL0078445.1"/>
    <property type="molecule type" value="Genomic_DNA"/>
</dbReference>
<dbReference type="SUPFAM" id="SSF55753">
    <property type="entry name" value="Actin depolymerizing proteins"/>
    <property type="match status" value="1"/>
</dbReference>
<dbReference type="Gene3D" id="3.40.20.10">
    <property type="entry name" value="Severin"/>
    <property type="match status" value="1"/>
</dbReference>